<feature type="domain" description="Phospholipase/carboxylesterase/thioesterase" evidence="3">
    <location>
        <begin position="14"/>
        <end position="207"/>
    </location>
</feature>
<dbReference type="Gene3D" id="3.40.50.1820">
    <property type="entry name" value="alpha/beta hydrolase"/>
    <property type="match status" value="1"/>
</dbReference>
<dbReference type="Pfam" id="PF02230">
    <property type="entry name" value="Abhydrolase_2"/>
    <property type="match status" value="1"/>
</dbReference>
<reference evidence="4 5" key="1">
    <citation type="journal article" date="2018" name="Genome Announc.">
        <title>Draft Genome Sequence of "Candidatus Phycosocius bacilliformis," an Alphaproteobacterial Ectosymbiont of the Hydrocarbon-Producing Green Alga Botryococcus braunii.</title>
        <authorList>
            <person name="Tanabe Y."/>
            <person name="Yamaguchi H."/>
            <person name="Watanabe M.M."/>
        </authorList>
    </citation>
    <scope>NUCLEOTIDE SEQUENCE [LARGE SCALE GENOMIC DNA]</scope>
    <source>
        <strain evidence="4 5">BOTRYCO-2</strain>
    </source>
</reference>
<sequence length="215" mass="22390">MMLSGPRRPPASGGKPKGLVIALHGYGSNGDDLIGLAPYWERLLPDVQFSAPHAITPLPGFAGAHQWFPIESMDPSHLAEGARTAAPILEAFIQAEMARFEVGPRQTALVGFSQGTMMALQVGLSASSAFAGILGYSGGLVGNPKLASKPEIQLVHGDEDPTVPLAASQMTQDFLRAAGIGVNLHISPRTGHTIALDGLQVGGAFLARVLKPDPS</sequence>
<dbReference type="EMBL" id="BFBR01000006">
    <property type="protein sequence ID" value="GBF58353.1"/>
    <property type="molecule type" value="Genomic_DNA"/>
</dbReference>
<dbReference type="Proteomes" id="UP000245086">
    <property type="component" value="Unassembled WGS sequence"/>
</dbReference>
<dbReference type="PANTHER" id="PTHR10655:SF17">
    <property type="entry name" value="LYSOPHOSPHOLIPASE-LIKE PROTEIN 1"/>
    <property type="match status" value="1"/>
</dbReference>
<protein>
    <recommendedName>
        <fullName evidence="3">Phospholipase/carboxylesterase/thioesterase domain-containing protein</fullName>
    </recommendedName>
</protein>
<gene>
    <name evidence="4" type="ORF">PbB2_02034</name>
</gene>
<dbReference type="PANTHER" id="PTHR10655">
    <property type="entry name" value="LYSOPHOSPHOLIPASE-RELATED"/>
    <property type="match status" value="1"/>
</dbReference>
<keyword evidence="5" id="KW-1185">Reference proteome</keyword>
<comment type="similarity">
    <text evidence="1">Belongs to the AB hydrolase superfamily. AB hydrolase 2 family.</text>
</comment>
<dbReference type="InterPro" id="IPR050565">
    <property type="entry name" value="LYPA1-2/EST-like"/>
</dbReference>
<evidence type="ECO:0000256" key="1">
    <source>
        <dbReference type="ARBA" id="ARBA00006499"/>
    </source>
</evidence>
<dbReference type="InterPro" id="IPR003140">
    <property type="entry name" value="PLipase/COase/thioEstase"/>
</dbReference>
<evidence type="ECO:0000256" key="2">
    <source>
        <dbReference type="ARBA" id="ARBA00022801"/>
    </source>
</evidence>
<organism evidence="4 5">
    <name type="scientific">Candidatus Phycosocius bacilliformis</name>
    <dbReference type="NCBI Taxonomy" id="1445552"/>
    <lineage>
        <taxon>Bacteria</taxon>
        <taxon>Pseudomonadati</taxon>
        <taxon>Pseudomonadota</taxon>
        <taxon>Alphaproteobacteria</taxon>
        <taxon>Caulobacterales</taxon>
        <taxon>Caulobacterales incertae sedis</taxon>
        <taxon>Candidatus Phycosocius</taxon>
    </lineage>
</organism>
<keyword evidence="2" id="KW-0378">Hydrolase</keyword>
<name>A0A2P2EBD5_9PROT</name>
<accession>A0A2P2EBD5</accession>
<dbReference type="InterPro" id="IPR029058">
    <property type="entry name" value="AB_hydrolase_fold"/>
</dbReference>
<dbReference type="AlphaFoldDB" id="A0A2P2EBD5"/>
<dbReference type="GO" id="GO:0016787">
    <property type="term" value="F:hydrolase activity"/>
    <property type="evidence" value="ECO:0007669"/>
    <property type="project" value="UniProtKB-KW"/>
</dbReference>
<dbReference type="SUPFAM" id="SSF53474">
    <property type="entry name" value="alpha/beta-Hydrolases"/>
    <property type="match status" value="1"/>
</dbReference>
<evidence type="ECO:0000313" key="4">
    <source>
        <dbReference type="EMBL" id="GBF58353.1"/>
    </source>
</evidence>
<evidence type="ECO:0000259" key="3">
    <source>
        <dbReference type="Pfam" id="PF02230"/>
    </source>
</evidence>
<evidence type="ECO:0000313" key="5">
    <source>
        <dbReference type="Proteomes" id="UP000245086"/>
    </source>
</evidence>
<proteinExistence type="inferred from homology"/>
<comment type="caution">
    <text evidence="4">The sequence shown here is derived from an EMBL/GenBank/DDBJ whole genome shotgun (WGS) entry which is preliminary data.</text>
</comment>